<dbReference type="EMBL" id="BMMV01000012">
    <property type="protein sequence ID" value="GGK04957.1"/>
    <property type="molecule type" value="Genomic_DNA"/>
</dbReference>
<reference evidence="2" key="1">
    <citation type="journal article" date="2019" name="Int. J. Syst. Evol. Microbiol.">
        <title>The Global Catalogue of Microorganisms (GCM) 10K type strain sequencing project: providing services to taxonomists for standard genome sequencing and annotation.</title>
        <authorList>
            <consortium name="The Broad Institute Genomics Platform"/>
            <consortium name="The Broad Institute Genome Sequencing Center for Infectious Disease"/>
            <person name="Wu L."/>
            <person name="Ma J."/>
        </authorList>
    </citation>
    <scope>NUCLEOTIDE SEQUENCE [LARGE SCALE GENOMIC DNA]</scope>
    <source>
        <strain evidence="2">CGMCC 4.7275</strain>
    </source>
</reference>
<keyword evidence="2" id="KW-1185">Reference proteome</keyword>
<accession>A0ABQ2EBM7</accession>
<organism evidence="1 2">
    <name type="scientific">Streptomyces camponoticapitis</name>
    <dbReference type="NCBI Taxonomy" id="1616125"/>
    <lineage>
        <taxon>Bacteria</taxon>
        <taxon>Bacillati</taxon>
        <taxon>Actinomycetota</taxon>
        <taxon>Actinomycetes</taxon>
        <taxon>Kitasatosporales</taxon>
        <taxon>Streptomycetaceae</taxon>
        <taxon>Streptomyces</taxon>
    </lineage>
</organism>
<protein>
    <recommendedName>
        <fullName evidence="3">DNA primase/polymerase bifunctional N-terminal domain-containing protein</fullName>
    </recommendedName>
</protein>
<comment type="caution">
    <text evidence="1">The sequence shown here is derived from an EMBL/GenBank/DDBJ whole genome shotgun (WGS) entry which is preliminary data.</text>
</comment>
<sequence length="160" mass="17382">METLAVTTQNVRVNTQNHRPCVDWLPKTGFQLRKAGVRFDAVRVDGAEGRRLADMMDSITAGDPGPIATESNGYRAVYFYLPAGSTANRVWAPGVTRFNSASGSVSYVPVPALDGQTWPLFWYCPPAHSERFVHPAILRNAAAALFGHPMSFGAGEGESR</sequence>
<name>A0ABQ2EBM7_9ACTN</name>
<evidence type="ECO:0000313" key="1">
    <source>
        <dbReference type="EMBL" id="GGK04957.1"/>
    </source>
</evidence>
<evidence type="ECO:0008006" key="3">
    <source>
        <dbReference type="Google" id="ProtNLM"/>
    </source>
</evidence>
<dbReference type="Proteomes" id="UP000660265">
    <property type="component" value="Unassembled WGS sequence"/>
</dbReference>
<proteinExistence type="predicted"/>
<gene>
    <name evidence="1" type="ORF">GCM10011583_40800</name>
</gene>
<evidence type="ECO:0000313" key="2">
    <source>
        <dbReference type="Proteomes" id="UP000660265"/>
    </source>
</evidence>